<dbReference type="STRING" id="1395513.P343_14120"/>
<evidence type="ECO:0000259" key="1">
    <source>
        <dbReference type="Pfam" id="PF00534"/>
    </source>
</evidence>
<dbReference type="eggNOG" id="COG0438">
    <property type="taxonomic scope" value="Bacteria"/>
</dbReference>
<name>V6IWM4_9BACL</name>
<dbReference type="PANTHER" id="PTHR45947">
    <property type="entry name" value="SULFOQUINOVOSYL TRANSFERASE SQD2"/>
    <property type="match status" value="1"/>
</dbReference>
<dbReference type="PANTHER" id="PTHR45947:SF3">
    <property type="entry name" value="SULFOQUINOVOSYL TRANSFERASE SQD2"/>
    <property type="match status" value="1"/>
</dbReference>
<reference evidence="2 3" key="1">
    <citation type="journal article" date="2013" name="Genome Announc.">
        <title>Genome Sequence of Sporolactobacillus laevolacticus DSM442, an Efficient Polymer-Grade D-Lactate Producer from Agricultural Waste Cottonseed as a Nitrogen Source.</title>
        <authorList>
            <person name="Wang H."/>
            <person name="Wang L."/>
            <person name="Ju J."/>
            <person name="Yu B."/>
            <person name="Ma Y."/>
        </authorList>
    </citation>
    <scope>NUCLEOTIDE SEQUENCE [LARGE SCALE GENOMIC DNA]</scope>
    <source>
        <strain evidence="2 3">DSM 442</strain>
    </source>
</reference>
<dbReference type="OrthoDB" id="139410at2"/>
<feature type="domain" description="Glycosyl transferase family 1" evidence="1">
    <location>
        <begin position="204"/>
        <end position="374"/>
    </location>
</feature>
<organism evidence="2 3">
    <name type="scientific">Sporolactobacillus laevolacticus DSM 442</name>
    <dbReference type="NCBI Taxonomy" id="1395513"/>
    <lineage>
        <taxon>Bacteria</taxon>
        <taxon>Bacillati</taxon>
        <taxon>Bacillota</taxon>
        <taxon>Bacilli</taxon>
        <taxon>Bacillales</taxon>
        <taxon>Sporolactobacillaceae</taxon>
        <taxon>Sporolactobacillus</taxon>
    </lineage>
</organism>
<evidence type="ECO:0000313" key="3">
    <source>
        <dbReference type="Proteomes" id="UP000018296"/>
    </source>
</evidence>
<protein>
    <recommendedName>
        <fullName evidence="1">Glycosyl transferase family 1 domain-containing protein</fullName>
    </recommendedName>
</protein>
<gene>
    <name evidence="2" type="ORF">P343_14120</name>
</gene>
<accession>V6IWM4</accession>
<dbReference type="InterPro" id="IPR050194">
    <property type="entry name" value="Glycosyltransferase_grp1"/>
</dbReference>
<dbReference type="PATRIC" id="fig|1395513.3.peg.2862"/>
<evidence type="ECO:0000313" key="2">
    <source>
        <dbReference type="EMBL" id="EST10996.1"/>
    </source>
</evidence>
<proteinExistence type="predicted"/>
<dbReference type="AlphaFoldDB" id="V6IWM4"/>
<sequence>MKLAIIGTEKLPVPAVRGGAVETLIDMFIQNNERHPLLELDVYSIEDNKAERTSRRFHHTRFIYINSANPLNPFYSFTNRLCLKCHVPFYKNIFLMRTIRELKKRDYDWIVVENRPLFIKPLRRQLGSKVSIALHLHNDTLNPDRFYAQSVIHQCDRIVSVSHFINERVKAAADEHDVQKMRVLYNRIDTSLFQPSLDAGLSRRIREQCAIPEDRQVVLYYGRLNVGKGVLKLIQSFDRAVQQNKALYLVLCGSFPNKKEYQRIHPALERLPSNAYCVLNYITHEELPAYLSVADMIVLPSLWNEAFGLTIAESMALGKAIITTNAGAIPELIGNGSGLIIKADNQISDRLSAAIVRLAAHPDLRKVLGEKARRSAMLRFHQEGYLDELLEKLN</sequence>
<dbReference type="SUPFAM" id="SSF53756">
    <property type="entry name" value="UDP-Glycosyltransferase/glycogen phosphorylase"/>
    <property type="match status" value="1"/>
</dbReference>
<dbReference type="Proteomes" id="UP000018296">
    <property type="component" value="Unassembled WGS sequence"/>
</dbReference>
<dbReference type="EMBL" id="AWTC01000015">
    <property type="protein sequence ID" value="EST10996.1"/>
    <property type="molecule type" value="Genomic_DNA"/>
</dbReference>
<dbReference type="Pfam" id="PF00534">
    <property type="entry name" value="Glycos_transf_1"/>
    <property type="match status" value="1"/>
</dbReference>
<keyword evidence="3" id="KW-1185">Reference proteome</keyword>
<dbReference type="Gene3D" id="3.40.50.2000">
    <property type="entry name" value="Glycogen Phosphorylase B"/>
    <property type="match status" value="2"/>
</dbReference>
<dbReference type="InterPro" id="IPR001296">
    <property type="entry name" value="Glyco_trans_1"/>
</dbReference>
<dbReference type="GO" id="GO:0016757">
    <property type="term" value="F:glycosyltransferase activity"/>
    <property type="evidence" value="ECO:0007669"/>
    <property type="project" value="InterPro"/>
</dbReference>
<dbReference type="CDD" id="cd03801">
    <property type="entry name" value="GT4_PimA-like"/>
    <property type="match status" value="1"/>
</dbReference>
<comment type="caution">
    <text evidence="2">The sequence shown here is derived from an EMBL/GenBank/DDBJ whole genome shotgun (WGS) entry which is preliminary data.</text>
</comment>
<dbReference type="RefSeq" id="WP_023511055.1">
    <property type="nucleotide sequence ID" value="NZ_AWTC01000015.1"/>
</dbReference>